<proteinExistence type="predicted"/>
<reference evidence="1" key="2">
    <citation type="submission" date="2014-07" db="EMBL/GenBank/DDBJ databases">
        <authorList>
            <person name="Hull J."/>
        </authorList>
    </citation>
    <scope>NUCLEOTIDE SEQUENCE</scope>
</reference>
<gene>
    <name evidence="1" type="primary">MIMI_L76</name>
    <name evidence="1" type="ORF">CM83_974</name>
</gene>
<dbReference type="EMBL" id="GBHO01025304">
    <property type="protein sequence ID" value="JAG18300.1"/>
    <property type="molecule type" value="Transcribed_RNA"/>
</dbReference>
<sequence>AQEYLALQDIHPVPVLWIQYHLCHILNHILLRYQLKDQLLNTYDVLEFRFIITLAKVREDAGNYEFDSSIQEEFNRNREKIKQLRNRHTVRLIKKYKKTIHAEYRQLKRWSGDAFDRVCDDASTSND</sequence>
<accession>A0A0A9XMF6</accession>
<evidence type="ECO:0000313" key="1">
    <source>
        <dbReference type="EMBL" id="JAG18300.1"/>
    </source>
</evidence>
<dbReference type="AlphaFoldDB" id="A0A0A9XMF6"/>
<feature type="non-terminal residue" evidence="1">
    <location>
        <position position="127"/>
    </location>
</feature>
<name>A0A0A9XMF6_LYGHE</name>
<protein>
    <submittedName>
        <fullName evidence="1">Putative BTB/POZ domain-containing protein L76</fullName>
    </submittedName>
</protein>
<feature type="non-terminal residue" evidence="1">
    <location>
        <position position="1"/>
    </location>
</feature>
<reference evidence="1" key="1">
    <citation type="journal article" date="2014" name="PLoS ONE">
        <title>Transcriptome-Based Identification of ABC Transporters in the Western Tarnished Plant Bug Lygus hesperus.</title>
        <authorList>
            <person name="Hull J.J."/>
            <person name="Chaney K."/>
            <person name="Geib S.M."/>
            <person name="Fabrick J.A."/>
            <person name="Brent C.S."/>
            <person name="Walsh D."/>
            <person name="Lavine L.C."/>
        </authorList>
    </citation>
    <scope>NUCLEOTIDE SEQUENCE</scope>
</reference>
<organism evidence="1">
    <name type="scientific">Lygus hesperus</name>
    <name type="common">Western plant bug</name>
    <dbReference type="NCBI Taxonomy" id="30085"/>
    <lineage>
        <taxon>Eukaryota</taxon>
        <taxon>Metazoa</taxon>
        <taxon>Ecdysozoa</taxon>
        <taxon>Arthropoda</taxon>
        <taxon>Hexapoda</taxon>
        <taxon>Insecta</taxon>
        <taxon>Pterygota</taxon>
        <taxon>Neoptera</taxon>
        <taxon>Paraneoptera</taxon>
        <taxon>Hemiptera</taxon>
        <taxon>Heteroptera</taxon>
        <taxon>Panheteroptera</taxon>
        <taxon>Cimicomorpha</taxon>
        <taxon>Miridae</taxon>
        <taxon>Mirini</taxon>
        <taxon>Lygus</taxon>
    </lineage>
</organism>